<reference evidence="7" key="1">
    <citation type="submission" date="2022-11" db="UniProtKB">
        <authorList>
            <consortium name="WormBaseParasite"/>
        </authorList>
    </citation>
    <scope>IDENTIFICATION</scope>
</reference>
<evidence type="ECO:0000256" key="1">
    <source>
        <dbReference type="ARBA" id="ARBA00005234"/>
    </source>
</evidence>
<feature type="compositionally biased region" description="Low complexity" evidence="4">
    <location>
        <begin position="1035"/>
        <end position="1087"/>
    </location>
</feature>
<proteinExistence type="inferred from homology"/>
<evidence type="ECO:0000313" key="6">
    <source>
        <dbReference type="Proteomes" id="UP000887578"/>
    </source>
</evidence>
<dbReference type="Pfam" id="PF02902">
    <property type="entry name" value="Peptidase_C48"/>
    <property type="match status" value="1"/>
</dbReference>
<accession>A0A914R1Q3</accession>
<dbReference type="PANTHER" id="PTHR45786:SF74">
    <property type="entry name" value="ATP-DEPENDENT DNA HELICASE"/>
    <property type="match status" value="1"/>
</dbReference>
<feature type="compositionally biased region" description="Low complexity" evidence="4">
    <location>
        <begin position="967"/>
        <end position="1010"/>
    </location>
</feature>
<evidence type="ECO:0000313" key="7">
    <source>
        <dbReference type="WBParaSite" id="PDA_v2.g8429.t1"/>
    </source>
</evidence>
<feature type="compositionally biased region" description="Basic residues" evidence="4">
    <location>
        <begin position="209"/>
        <end position="231"/>
    </location>
</feature>
<dbReference type="SUPFAM" id="SSF54001">
    <property type="entry name" value="Cysteine proteinases"/>
    <property type="match status" value="1"/>
</dbReference>
<name>A0A914R1Q3_9BILA</name>
<protein>
    <submittedName>
        <fullName evidence="7">Ubiquitin-like protease family profile domain-containing protein</fullName>
    </submittedName>
</protein>
<feature type="compositionally biased region" description="Polar residues" evidence="4">
    <location>
        <begin position="248"/>
        <end position="264"/>
    </location>
</feature>
<dbReference type="AlphaFoldDB" id="A0A914R1Q3"/>
<keyword evidence="6" id="KW-1185">Reference proteome</keyword>
<dbReference type="InterPro" id="IPR003653">
    <property type="entry name" value="Peptidase_C48_C"/>
</dbReference>
<dbReference type="Proteomes" id="UP000887578">
    <property type="component" value="Unplaced"/>
</dbReference>
<dbReference type="GO" id="GO:0008234">
    <property type="term" value="F:cysteine-type peptidase activity"/>
    <property type="evidence" value="ECO:0007669"/>
    <property type="project" value="InterPro"/>
</dbReference>
<feature type="region of interest" description="Disordered" evidence="4">
    <location>
        <begin position="172"/>
        <end position="294"/>
    </location>
</feature>
<feature type="compositionally biased region" description="Polar residues" evidence="4">
    <location>
        <begin position="1011"/>
        <end position="1034"/>
    </location>
</feature>
<dbReference type="WBParaSite" id="PDA_v2.g8429.t1">
    <property type="protein sequence ID" value="PDA_v2.g8429.t1"/>
    <property type="gene ID" value="PDA_v2.g8429"/>
</dbReference>
<feature type="compositionally biased region" description="Polar residues" evidence="4">
    <location>
        <begin position="188"/>
        <end position="205"/>
    </location>
</feature>
<keyword evidence="2" id="KW-0645">Protease</keyword>
<evidence type="ECO:0000256" key="3">
    <source>
        <dbReference type="ARBA" id="ARBA00022801"/>
    </source>
</evidence>
<dbReference type="GO" id="GO:0006508">
    <property type="term" value="P:proteolysis"/>
    <property type="evidence" value="ECO:0007669"/>
    <property type="project" value="UniProtKB-KW"/>
</dbReference>
<dbReference type="Gene3D" id="3.40.395.10">
    <property type="entry name" value="Adenoviral Proteinase, Chain A"/>
    <property type="match status" value="1"/>
</dbReference>
<dbReference type="PANTHER" id="PTHR45786">
    <property type="entry name" value="DNA BINDING PROTEIN-LIKE"/>
    <property type="match status" value="1"/>
</dbReference>
<sequence length="1179" mass="132371">MSNKWKTFIVQQHQDPNVEQYDQINLITDGPSCSYSNTSTPFGVEDQYVAPAEDPSVKKQHQFYGSEPSTSVDPIRSEAVVEERPTNPINFWSGLNTRPISPVLLHIKDFESDQQRKGERDIRHKLLNVTNGMDFIFVRDFKDIFEIPRNQPGDIPAPEICFFKSTQRLLNPNSTSTTQTSHHDAATSDPNVVPDQSDSNRQSDGSPAPKRRRKTRKSQATKSQSRRKSIKKTYQSQCPSAPTPADVPSSTTTGVQPKSQQLTVEQIKKLPKHRRPPTTAENRAQALRPKRPNKGFQVIADVKMDAKVIQDGATQSSQMDGPTQQQSNINQNDDSKLGDSTQIPQPIQASALQPNVADEIVIDDDGVIVIDDVDYLGGSQSTSDVPSFERTTLKHTDLKNALYLQRRSWASDLHIQAFHAAYIPHLSGPVFRRIAFLDSLWQQFPERPMESFLRMFPTNPDLIQCPIHLNRDHWGLLSINVGQDVATWYDPMMRSWASQMSRDQLDLCKHVLDTLKTAGVINDETVLQCADYNSFNQQIDGNSCGWHICLISEDIARYGHSRRWSRLQIKAERERMYLILHRLHNVNSIDPNAPPRTIPTWPELPPREYDDDVELSLTPQLPPQNNLVQQVAATAIVSQQQRPAPVRRSTRIQQQHKEERPEVTQSKLNSLKKRCIPIALNSSEIFPKEHYLGPMDKRCPHCKAFLFRDETSNKCCANGTVPVPKIPIEPFEYTALARHAAFWNNIRQLNALFRMVSVSVTTYMNDGVYKLQGEPRYNVGDFIPLPGQPHQFVQIYSIDADEAVAARLQDAKRFQIKANEADLTEIIALIEQMIRNNNPLVQEFATMKDKLKQYEEQCEATGETPRKLFVVWEDPQNAGSGGTHPGRLNLPAQSGQIFSIYKTNNGEPPKNGIYYGFKSDGSNSVRQVPYWSGNLAPAIFPLMYLNGQHGWHSHMLKLNTKLPQAAPSLQQQLQQPTQQQMQATQQHVTQQQPSAVSFQSTASAAASAPSQLNRASPLPRSTTSNVSSPVASHQPTTGAAPSTVSPPTAQPSTSTQHQATSSSLHLHIPSSQQQQQQQQHQAIAPAATSQDADLAVIQMVNAERAEEEIRLFLERVRRQHKGQNPINLNSDIFDDELDSLYNFILPSITTPTIAVYLSVGVKAPVLHDGMPFSYVSISY</sequence>
<evidence type="ECO:0000256" key="2">
    <source>
        <dbReference type="ARBA" id="ARBA00022670"/>
    </source>
</evidence>
<feature type="region of interest" description="Disordered" evidence="4">
    <location>
        <begin position="638"/>
        <end position="666"/>
    </location>
</feature>
<feature type="region of interest" description="Disordered" evidence="4">
    <location>
        <begin position="967"/>
        <end position="1087"/>
    </location>
</feature>
<comment type="similarity">
    <text evidence="1">Belongs to the peptidase C48 family.</text>
</comment>
<keyword evidence="3" id="KW-0378">Hydrolase</keyword>
<feature type="domain" description="Ubiquitin-like protease family profile" evidence="5">
    <location>
        <begin position="391"/>
        <end position="555"/>
    </location>
</feature>
<feature type="region of interest" description="Disordered" evidence="4">
    <location>
        <begin position="312"/>
        <end position="342"/>
    </location>
</feature>
<dbReference type="InterPro" id="IPR038765">
    <property type="entry name" value="Papain-like_cys_pep_sf"/>
</dbReference>
<evidence type="ECO:0000256" key="4">
    <source>
        <dbReference type="SAM" id="MobiDB-lite"/>
    </source>
</evidence>
<evidence type="ECO:0000259" key="5">
    <source>
        <dbReference type="PROSITE" id="PS50600"/>
    </source>
</evidence>
<feature type="compositionally biased region" description="Polar residues" evidence="4">
    <location>
        <begin position="312"/>
        <end position="323"/>
    </location>
</feature>
<dbReference type="PROSITE" id="PS50600">
    <property type="entry name" value="ULP_PROTEASE"/>
    <property type="match status" value="1"/>
</dbReference>
<organism evidence="6 7">
    <name type="scientific">Panagrolaimus davidi</name>
    <dbReference type="NCBI Taxonomy" id="227884"/>
    <lineage>
        <taxon>Eukaryota</taxon>
        <taxon>Metazoa</taxon>
        <taxon>Ecdysozoa</taxon>
        <taxon>Nematoda</taxon>
        <taxon>Chromadorea</taxon>
        <taxon>Rhabditida</taxon>
        <taxon>Tylenchina</taxon>
        <taxon>Panagrolaimomorpha</taxon>
        <taxon>Panagrolaimoidea</taxon>
        <taxon>Panagrolaimidae</taxon>
        <taxon>Panagrolaimus</taxon>
    </lineage>
</organism>